<gene>
    <name evidence="3" type="ORF">E5676_scaffold344G00610</name>
    <name evidence="2" type="ORF">E6C27_scaffold56G00090</name>
</gene>
<accession>A0A5D3E335</accession>
<comment type="caution">
    <text evidence="3">The sequence shown here is derived from an EMBL/GenBank/DDBJ whole genome shotgun (WGS) entry which is preliminary data.</text>
</comment>
<protein>
    <submittedName>
        <fullName evidence="2 3">Mitochondrial protein</fullName>
    </submittedName>
</protein>
<evidence type="ECO:0000313" key="5">
    <source>
        <dbReference type="Proteomes" id="UP000321947"/>
    </source>
</evidence>
<evidence type="ECO:0000313" key="2">
    <source>
        <dbReference type="EMBL" id="KAA0035847.1"/>
    </source>
</evidence>
<proteinExistence type="predicted"/>
<name>A0A5D3E335_CUCMM</name>
<organism evidence="3 5">
    <name type="scientific">Cucumis melo var. makuwa</name>
    <name type="common">Oriental melon</name>
    <dbReference type="NCBI Taxonomy" id="1194695"/>
    <lineage>
        <taxon>Eukaryota</taxon>
        <taxon>Viridiplantae</taxon>
        <taxon>Streptophyta</taxon>
        <taxon>Embryophyta</taxon>
        <taxon>Tracheophyta</taxon>
        <taxon>Spermatophyta</taxon>
        <taxon>Magnoliopsida</taxon>
        <taxon>eudicotyledons</taxon>
        <taxon>Gunneridae</taxon>
        <taxon>Pentapetalae</taxon>
        <taxon>rosids</taxon>
        <taxon>fabids</taxon>
        <taxon>Cucurbitales</taxon>
        <taxon>Cucurbitaceae</taxon>
        <taxon>Benincaseae</taxon>
        <taxon>Cucumis</taxon>
    </lineage>
</organism>
<dbReference type="AlphaFoldDB" id="A0A5D3E335"/>
<dbReference type="EMBL" id="SSTE01019881">
    <property type="protein sequence ID" value="KAA0035847.1"/>
    <property type="molecule type" value="Genomic_DNA"/>
</dbReference>
<dbReference type="Proteomes" id="UP000321393">
    <property type="component" value="Unassembled WGS sequence"/>
</dbReference>
<feature type="compositionally biased region" description="Polar residues" evidence="1">
    <location>
        <begin position="35"/>
        <end position="46"/>
    </location>
</feature>
<feature type="compositionally biased region" description="Polar residues" evidence="1">
    <location>
        <begin position="9"/>
        <end position="24"/>
    </location>
</feature>
<feature type="region of interest" description="Disordered" evidence="1">
    <location>
        <begin position="1"/>
        <end position="73"/>
    </location>
</feature>
<sequence length="112" mass="12260">MDDMEELFFQSSVSTNPPMQTINVVPSVDTCVLNDDNSSSPTQKELTPNVVGNPPSSHIQKNHSSSSTINDPCASITTRKKDKIDYAKLIANICYTSSIEPTSVNEALREEL</sequence>
<dbReference type="OrthoDB" id="8048545at2759"/>
<evidence type="ECO:0000256" key="1">
    <source>
        <dbReference type="SAM" id="MobiDB-lite"/>
    </source>
</evidence>
<evidence type="ECO:0000313" key="3">
    <source>
        <dbReference type="EMBL" id="TYK30296.1"/>
    </source>
</evidence>
<feature type="compositionally biased region" description="Low complexity" evidence="1">
    <location>
        <begin position="56"/>
        <end position="67"/>
    </location>
</feature>
<dbReference type="Proteomes" id="UP000321947">
    <property type="component" value="Unassembled WGS sequence"/>
</dbReference>
<reference evidence="4 5" key="1">
    <citation type="submission" date="2019-08" db="EMBL/GenBank/DDBJ databases">
        <title>Draft genome sequences of two oriental melons (Cucumis melo L. var makuwa).</title>
        <authorList>
            <person name="Kwon S.-Y."/>
        </authorList>
    </citation>
    <scope>NUCLEOTIDE SEQUENCE [LARGE SCALE GENOMIC DNA]</scope>
    <source>
        <strain evidence="5">cv. Chang Bougi</strain>
        <strain evidence="4">cv. SW 3</strain>
        <tissue evidence="3">Leaf</tissue>
    </source>
</reference>
<dbReference type="EMBL" id="SSTD01000679">
    <property type="protein sequence ID" value="TYK30296.1"/>
    <property type="molecule type" value="Genomic_DNA"/>
</dbReference>
<evidence type="ECO:0000313" key="4">
    <source>
        <dbReference type="Proteomes" id="UP000321393"/>
    </source>
</evidence>